<feature type="compositionally biased region" description="Low complexity" evidence="1">
    <location>
        <begin position="31"/>
        <end position="41"/>
    </location>
</feature>
<name>A0A9P4I6W8_9PEZI</name>
<evidence type="ECO:0000256" key="2">
    <source>
        <dbReference type="SAM" id="SignalP"/>
    </source>
</evidence>
<feature type="signal peptide" evidence="2">
    <location>
        <begin position="1"/>
        <end position="20"/>
    </location>
</feature>
<evidence type="ECO:0000256" key="1">
    <source>
        <dbReference type="SAM" id="MobiDB-lite"/>
    </source>
</evidence>
<feature type="chain" id="PRO_5040265302" evidence="2">
    <location>
        <begin position="21"/>
        <end position="90"/>
    </location>
</feature>
<keyword evidence="2" id="KW-0732">Signal</keyword>
<evidence type="ECO:0000313" key="3">
    <source>
        <dbReference type="EMBL" id="KAF2093544.1"/>
    </source>
</evidence>
<keyword evidence="4" id="KW-1185">Reference proteome</keyword>
<sequence>MKLVLLVLVSTAMLFEPGNSSPTATESKRALSPPTLSSLPPQAVPVTVGTEFMESNLEYLGSVLGQLLQDHGTTTMVFVAPSPTAEAVPT</sequence>
<feature type="region of interest" description="Disordered" evidence="1">
    <location>
        <begin position="17"/>
        <end position="42"/>
    </location>
</feature>
<gene>
    <name evidence="3" type="ORF">NA57DRAFT_81046</name>
</gene>
<dbReference type="Proteomes" id="UP000799772">
    <property type="component" value="Unassembled WGS sequence"/>
</dbReference>
<dbReference type="EMBL" id="ML978137">
    <property type="protein sequence ID" value="KAF2093544.1"/>
    <property type="molecule type" value="Genomic_DNA"/>
</dbReference>
<evidence type="ECO:0000313" key="4">
    <source>
        <dbReference type="Proteomes" id="UP000799772"/>
    </source>
</evidence>
<protein>
    <submittedName>
        <fullName evidence="3">Uncharacterized protein</fullName>
    </submittedName>
</protein>
<reference evidence="3" key="1">
    <citation type="journal article" date="2020" name="Stud. Mycol.">
        <title>101 Dothideomycetes genomes: a test case for predicting lifestyles and emergence of pathogens.</title>
        <authorList>
            <person name="Haridas S."/>
            <person name="Albert R."/>
            <person name="Binder M."/>
            <person name="Bloem J."/>
            <person name="Labutti K."/>
            <person name="Salamov A."/>
            <person name="Andreopoulos B."/>
            <person name="Baker S."/>
            <person name="Barry K."/>
            <person name="Bills G."/>
            <person name="Bluhm B."/>
            <person name="Cannon C."/>
            <person name="Castanera R."/>
            <person name="Culley D."/>
            <person name="Daum C."/>
            <person name="Ezra D."/>
            <person name="Gonzalez J."/>
            <person name="Henrissat B."/>
            <person name="Kuo A."/>
            <person name="Liang C."/>
            <person name="Lipzen A."/>
            <person name="Lutzoni F."/>
            <person name="Magnuson J."/>
            <person name="Mondo S."/>
            <person name="Nolan M."/>
            <person name="Ohm R."/>
            <person name="Pangilinan J."/>
            <person name="Park H.-J."/>
            <person name="Ramirez L."/>
            <person name="Alfaro M."/>
            <person name="Sun H."/>
            <person name="Tritt A."/>
            <person name="Yoshinaga Y."/>
            <person name="Zwiers L.-H."/>
            <person name="Turgeon B."/>
            <person name="Goodwin S."/>
            <person name="Spatafora J."/>
            <person name="Crous P."/>
            <person name="Grigoriev I."/>
        </authorList>
    </citation>
    <scope>NUCLEOTIDE SEQUENCE</scope>
    <source>
        <strain evidence="3">CBS 133067</strain>
    </source>
</reference>
<accession>A0A9P4I6W8</accession>
<dbReference type="AlphaFoldDB" id="A0A9P4I6W8"/>
<organism evidence="3 4">
    <name type="scientific">Rhizodiscina lignyota</name>
    <dbReference type="NCBI Taxonomy" id="1504668"/>
    <lineage>
        <taxon>Eukaryota</taxon>
        <taxon>Fungi</taxon>
        <taxon>Dikarya</taxon>
        <taxon>Ascomycota</taxon>
        <taxon>Pezizomycotina</taxon>
        <taxon>Dothideomycetes</taxon>
        <taxon>Pleosporomycetidae</taxon>
        <taxon>Aulographales</taxon>
        <taxon>Rhizodiscinaceae</taxon>
        <taxon>Rhizodiscina</taxon>
    </lineage>
</organism>
<proteinExistence type="predicted"/>
<comment type="caution">
    <text evidence="3">The sequence shown here is derived from an EMBL/GenBank/DDBJ whole genome shotgun (WGS) entry which is preliminary data.</text>
</comment>